<reference evidence="1" key="1">
    <citation type="journal article" date="2015" name="Nature">
        <title>Complex archaea that bridge the gap between prokaryotes and eukaryotes.</title>
        <authorList>
            <person name="Spang A."/>
            <person name="Saw J.H."/>
            <person name="Jorgensen S.L."/>
            <person name="Zaremba-Niedzwiedzka K."/>
            <person name="Martijn J."/>
            <person name="Lind A.E."/>
            <person name="van Eijk R."/>
            <person name="Schleper C."/>
            <person name="Guy L."/>
            <person name="Ettema T.J."/>
        </authorList>
    </citation>
    <scope>NUCLEOTIDE SEQUENCE</scope>
</reference>
<gene>
    <name evidence="1" type="ORF">LCGC14_2092440</name>
</gene>
<proteinExistence type="predicted"/>
<name>A0A0F9H965_9ZZZZ</name>
<dbReference type="EMBL" id="LAZR01025515">
    <property type="protein sequence ID" value="KKL71682.1"/>
    <property type="molecule type" value="Genomic_DNA"/>
</dbReference>
<evidence type="ECO:0000313" key="1">
    <source>
        <dbReference type="EMBL" id="KKL71682.1"/>
    </source>
</evidence>
<organism evidence="1">
    <name type="scientific">marine sediment metagenome</name>
    <dbReference type="NCBI Taxonomy" id="412755"/>
    <lineage>
        <taxon>unclassified sequences</taxon>
        <taxon>metagenomes</taxon>
        <taxon>ecological metagenomes</taxon>
    </lineage>
</organism>
<accession>A0A0F9H965</accession>
<sequence length="48" mass="5327">MQKIDLNWKIVIAIAAIAVTIGSSTIAITADGFKELRRADREQQEMIP</sequence>
<dbReference type="AlphaFoldDB" id="A0A0F9H965"/>
<feature type="non-terminal residue" evidence="1">
    <location>
        <position position="48"/>
    </location>
</feature>
<protein>
    <submittedName>
        <fullName evidence="1">Uncharacterized protein</fullName>
    </submittedName>
</protein>
<comment type="caution">
    <text evidence="1">The sequence shown here is derived from an EMBL/GenBank/DDBJ whole genome shotgun (WGS) entry which is preliminary data.</text>
</comment>